<evidence type="ECO:0000313" key="2">
    <source>
        <dbReference type="EMBL" id="PVY95587.1"/>
    </source>
</evidence>
<proteinExistence type="predicted"/>
<sequence>MKYNFPISDIREFTEEEIKNINEAKFAEAKEDSIMPVGAYLSSPFVEYVKVDGKMMLPKNHEIKGVIIKNNDDLIVTDPNYIKKGDLVLIADKSDPKYGIFRDKEIFDEFNLKHKNPMYASSAETYKKLFHLMSEVKEKGGKIAWVLGPAVVFDYDTRLALSDLVNAGYVQLLLAGNAMTTHDLEGGFLNTALGQNIYTQESVPNGHYNHLDLINEARHYGSLKEFVETGKVKDGFIKNLVENDIPIVLCGSIRDDGPLPEVFHNVHEGLHKMRESLEDFDLIITLATLLHSVSATQVAPSYRVKEGKIYGTPVFSIDITDYATNSVIDERQGFLVDSIVTNVQDFCVNARNNLIKFDGEGRTR</sequence>
<reference evidence="2 3" key="1">
    <citation type="submission" date="2018-04" db="EMBL/GenBank/DDBJ databases">
        <title>Genomic Encyclopedia of Type Strains, Phase IV (KMG-IV): sequencing the most valuable type-strain genomes for metagenomic binning, comparative biology and taxonomic classification.</title>
        <authorList>
            <person name="Goeker M."/>
        </authorList>
    </citation>
    <scope>NUCLEOTIDE SEQUENCE [LARGE SCALE GENOMIC DNA]</scope>
    <source>
        <strain evidence="2 3">DSM 20705</strain>
    </source>
</reference>
<name>A0A2U1E6M7_9FIRM</name>
<gene>
    <name evidence="2" type="ORF">C7381_101113</name>
</gene>
<dbReference type="AlphaFoldDB" id="A0A2U1E6M7"/>
<accession>A0A2U1E6M7</accession>
<feature type="domain" description="Arginine dihydrolase ArgZ/ArgE-like C-terminal second subdomain" evidence="1">
    <location>
        <begin position="131"/>
        <end position="305"/>
    </location>
</feature>
<dbReference type="Gene3D" id="3.40.50.10690">
    <property type="entry name" value="putative lor/sdh protein like domains"/>
    <property type="match status" value="1"/>
</dbReference>
<dbReference type="Gene3D" id="2.40.420.10">
    <property type="entry name" value="conserved putative lor/sdh protein from methanococcus maripaludis s2 domain"/>
    <property type="match status" value="1"/>
</dbReference>
<dbReference type="Proteomes" id="UP000245793">
    <property type="component" value="Unassembled WGS sequence"/>
</dbReference>
<dbReference type="InterPro" id="IPR048963">
    <property type="entry name" value="ArgZ/ArgE-like_C_2nd"/>
</dbReference>
<dbReference type="Pfam" id="PF21570">
    <property type="entry name" value="ArgZ-like_C_2nd"/>
    <property type="match status" value="1"/>
</dbReference>
<evidence type="ECO:0000259" key="1">
    <source>
        <dbReference type="Pfam" id="PF21570"/>
    </source>
</evidence>
<protein>
    <recommendedName>
        <fullName evidence="1">Arginine dihydrolase ArgZ/ArgE-like C-terminal second subdomain domain-containing protein</fullName>
    </recommendedName>
</protein>
<comment type="caution">
    <text evidence="2">The sequence shown here is derived from an EMBL/GenBank/DDBJ whole genome shotgun (WGS) entry which is preliminary data.</text>
</comment>
<evidence type="ECO:0000313" key="3">
    <source>
        <dbReference type="Proteomes" id="UP000245793"/>
    </source>
</evidence>
<organism evidence="2 3">
    <name type="scientific">Ezakiella coagulans</name>
    <dbReference type="NCBI Taxonomy" id="46507"/>
    <lineage>
        <taxon>Bacteria</taxon>
        <taxon>Bacillati</taxon>
        <taxon>Bacillota</taxon>
        <taxon>Tissierellia</taxon>
        <taxon>Ezakiella</taxon>
    </lineage>
</organism>
<keyword evidence="3" id="KW-1185">Reference proteome</keyword>
<dbReference type="EMBL" id="QEKV01000001">
    <property type="protein sequence ID" value="PVY95587.1"/>
    <property type="molecule type" value="Genomic_DNA"/>
</dbReference>
<dbReference type="RefSeq" id="WP_116479517.1">
    <property type="nucleotide sequence ID" value="NZ_QEKV01000001.1"/>
</dbReference>